<protein>
    <recommendedName>
        <fullName evidence="4">Lipoprotein</fullName>
    </recommendedName>
</protein>
<keyword evidence="1" id="KW-0732">Signal</keyword>
<evidence type="ECO:0000313" key="3">
    <source>
        <dbReference type="Proteomes" id="UP000576969"/>
    </source>
</evidence>
<keyword evidence="3" id="KW-1185">Reference proteome</keyword>
<gene>
    <name evidence="2" type="ORF">BJ991_001230</name>
</gene>
<proteinExistence type="predicted"/>
<accession>A0A7Y9GMF9</accession>
<dbReference type="Proteomes" id="UP000576969">
    <property type="component" value="Unassembled WGS sequence"/>
</dbReference>
<dbReference type="RefSeq" id="WP_179488371.1">
    <property type="nucleotide sequence ID" value="NZ_JACCBV010000001.1"/>
</dbReference>
<evidence type="ECO:0008006" key="4">
    <source>
        <dbReference type="Google" id="ProtNLM"/>
    </source>
</evidence>
<dbReference type="EMBL" id="JACCBV010000001">
    <property type="protein sequence ID" value="NYE19202.1"/>
    <property type="molecule type" value="Genomic_DNA"/>
</dbReference>
<organism evidence="2 3">
    <name type="scientific">Microbacterium immunditiarum</name>
    <dbReference type="NCBI Taxonomy" id="337480"/>
    <lineage>
        <taxon>Bacteria</taxon>
        <taxon>Bacillati</taxon>
        <taxon>Actinomycetota</taxon>
        <taxon>Actinomycetes</taxon>
        <taxon>Micrococcales</taxon>
        <taxon>Microbacteriaceae</taxon>
        <taxon>Microbacterium</taxon>
    </lineage>
</organism>
<evidence type="ECO:0000313" key="2">
    <source>
        <dbReference type="EMBL" id="NYE19202.1"/>
    </source>
</evidence>
<sequence>MRSRSTAILSVLAVSGLLLAGCASGSKPSETTSASDLAIVESTVADPAAVGERVGADGVLLEVWSGAVPDETIGEADEGNQWVTANVAQWVTEEGVTAADVAPVVRSTADDSFSAEGEARQNVDIELVPNRSYTFVWSYQVPEELVDPASLVLCVGDGDEGCSRLTD</sequence>
<name>A0A7Y9GMF9_9MICO</name>
<reference evidence="2 3" key="1">
    <citation type="submission" date="2020-07" db="EMBL/GenBank/DDBJ databases">
        <title>Sequencing the genomes of 1000 actinobacteria strains.</title>
        <authorList>
            <person name="Klenk H.-P."/>
        </authorList>
    </citation>
    <scope>NUCLEOTIDE SEQUENCE [LARGE SCALE GENOMIC DNA]</scope>
    <source>
        <strain evidence="2 3">DSM 24662</strain>
    </source>
</reference>
<dbReference type="PROSITE" id="PS51257">
    <property type="entry name" value="PROKAR_LIPOPROTEIN"/>
    <property type="match status" value="1"/>
</dbReference>
<comment type="caution">
    <text evidence="2">The sequence shown here is derived from an EMBL/GenBank/DDBJ whole genome shotgun (WGS) entry which is preliminary data.</text>
</comment>
<feature type="signal peptide" evidence="1">
    <location>
        <begin position="1"/>
        <end position="20"/>
    </location>
</feature>
<evidence type="ECO:0000256" key="1">
    <source>
        <dbReference type="SAM" id="SignalP"/>
    </source>
</evidence>
<dbReference type="AlphaFoldDB" id="A0A7Y9GMF9"/>
<feature type="chain" id="PRO_5038971638" description="Lipoprotein" evidence="1">
    <location>
        <begin position="21"/>
        <end position="167"/>
    </location>
</feature>